<protein>
    <recommendedName>
        <fullName evidence="3">Catalase</fullName>
    </recommendedName>
</protein>
<comment type="caution">
    <text evidence="1">The sequence shown here is derived from an EMBL/GenBank/DDBJ whole genome shotgun (WGS) entry which is preliminary data.</text>
</comment>
<dbReference type="Proteomes" id="UP000295711">
    <property type="component" value="Unassembled WGS sequence"/>
</dbReference>
<dbReference type="RefSeq" id="WP_132092783.1">
    <property type="nucleotide sequence ID" value="NZ_JANKAQ010000012.1"/>
</dbReference>
<gene>
    <name evidence="1" type="ORF">EV212_11117</name>
</gene>
<dbReference type="EMBL" id="SLXA01000011">
    <property type="protein sequence ID" value="TCO83873.1"/>
    <property type="molecule type" value="Genomic_DNA"/>
</dbReference>
<accession>A0A4R2LG87</accession>
<evidence type="ECO:0008006" key="3">
    <source>
        <dbReference type="Google" id="ProtNLM"/>
    </source>
</evidence>
<organism evidence="1 2">
    <name type="scientific">Frisingicoccus caecimuris</name>
    <dbReference type="NCBI Taxonomy" id="1796636"/>
    <lineage>
        <taxon>Bacteria</taxon>
        <taxon>Bacillati</taxon>
        <taxon>Bacillota</taxon>
        <taxon>Clostridia</taxon>
        <taxon>Lachnospirales</taxon>
        <taxon>Lachnospiraceae</taxon>
        <taxon>Frisingicoccus</taxon>
    </lineage>
</organism>
<name>A0A4R2LG87_9FIRM</name>
<keyword evidence="2" id="KW-1185">Reference proteome</keyword>
<dbReference type="Pfam" id="PF18907">
    <property type="entry name" value="DUF5662"/>
    <property type="match status" value="1"/>
</dbReference>
<evidence type="ECO:0000313" key="1">
    <source>
        <dbReference type="EMBL" id="TCO83873.1"/>
    </source>
</evidence>
<dbReference type="OrthoDB" id="9784470at2"/>
<dbReference type="AlphaFoldDB" id="A0A4R2LG87"/>
<evidence type="ECO:0000313" key="2">
    <source>
        <dbReference type="Proteomes" id="UP000295711"/>
    </source>
</evidence>
<reference evidence="1 2" key="1">
    <citation type="submission" date="2019-03" db="EMBL/GenBank/DDBJ databases">
        <title>Genomic Encyclopedia of Type Strains, Phase IV (KMG-IV): sequencing the most valuable type-strain genomes for metagenomic binning, comparative biology and taxonomic classification.</title>
        <authorList>
            <person name="Goeker M."/>
        </authorList>
    </citation>
    <scope>NUCLEOTIDE SEQUENCE [LARGE SCALE GENOMIC DNA]</scope>
    <source>
        <strain evidence="1 2">DSM 28559</strain>
    </source>
</reference>
<sequence length="184" mass="22079">MNRLKNGWNHFRTITKHKRAVMQGCFKVGLYRQGLMHDLSKYTPEEFRTGVLYFQGNRSPNAAEKEELGYSRAWLHHKGRNKHHYEYWIDLAVDKSRGLQGMKMPVRYVVEMFMDRVAASKIYAKEDYTDSHPLNYYKKSRKYMTIHPDSRKLLERLLIMLSRYGEEKTFAYIRTFVLSGKYKY</sequence>
<proteinExistence type="predicted"/>
<dbReference type="InterPro" id="IPR043721">
    <property type="entry name" value="DUF5662"/>
</dbReference>